<comment type="function">
    <text evidence="9">Catalyzes the phosphorylation of the position 2 hydroxy group of 4-diphosphocytidyl-2C-methyl-D-erythritol.</text>
</comment>
<dbReference type="PANTHER" id="PTHR43527">
    <property type="entry name" value="4-DIPHOSPHOCYTIDYL-2-C-METHYL-D-ERYTHRITOL KINASE, CHLOROPLASTIC"/>
    <property type="match status" value="1"/>
</dbReference>
<dbReference type="UniPathway" id="UPA00056">
    <property type="reaction ID" value="UER00094"/>
</dbReference>
<dbReference type="Pfam" id="PF00288">
    <property type="entry name" value="GHMP_kinases_N"/>
    <property type="match status" value="1"/>
</dbReference>
<proteinExistence type="inferred from homology"/>
<dbReference type="InterPro" id="IPR006204">
    <property type="entry name" value="GHMP_kinase_N_dom"/>
</dbReference>
<keyword evidence="9" id="KW-0414">Isoprene biosynthesis</keyword>
<evidence type="ECO:0000256" key="4">
    <source>
        <dbReference type="ARBA" id="ARBA00022679"/>
    </source>
</evidence>
<dbReference type="SUPFAM" id="SSF54211">
    <property type="entry name" value="Ribosomal protein S5 domain 2-like"/>
    <property type="match status" value="1"/>
</dbReference>
<dbReference type="AlphaFoldDB" id="A0A7C8BSL7"/>
<keyword evidence="4 9" id="KW-0808">Transferase</keyword>
<dbReference type="InterPro" id="IPR020568">
    <property type="entry name" value="Ribosomal_Su5_D2-typ_SF"/>
</dbReference>
<dbReference type="EC" id="2.7.1.148" evidence="2 9"/>
<evidence type="ECO:0000256" key="3">
    <source>
        <dbReference type="ARBA" id="ARBA00017473"/>
    </source>
</evidence>
<evidence type="ECO:0000313" key="13">
    <source>
        <dbReference type="Proteomes" id="UP000479639"/>
    </source>
</evidence>
<feature type="binding site" evidence="9">
    <location>
        <begin position="155"/>
        <end position="165"/>
    </location>
    <ligand>
        <name>ATP</name>
        <dbReference type="ChEBI" id="CHEBI:30616"/>
    </ligand>
</feature>
<sequence length="351" mass="35736">MAGNTSEVDMMAAAREAQWSAAAFMGPGAVKLVAPAKVNLVLAIGARRPDGYHNADTVMHALALHDTVYLRIEAATADEVAQAAAAAAAAGRDDVALGGPADNLLVSIDLADRTGAAGSIAAADNLAFIAADRLARAVGWEDPAHVQLRIEKHIPAQAGLGGGSSDAAAVLVGLAAQWGLAADDERVGECARALGADVAFFLHGGCAQLDGVGEVLRRRLTSSKRAVVLVKPAAGVSTAEAFRRFDEAPLAVPDEVLKAIENADDAAEVPLFNNLAAASEALLPELSAVRAWLAERVGAENVLLSGSGSATYALADSFSQASALATAASAEGWWARPTTLSGLRAAQVPGR</sequence>
<dbReference type="GO" id="GO:0016114">
    <property type="term" value="P:terpenoid biosynthetic process"/>
    <property type="evidence" value="ECO:0007669"/>
    <property type="project" value="InterPro"/>
</dbReference>
<evidence type="ECO:0000256" key="9">
    <source>
        <dbReference type="HAMAP-Rule" id="MF_00061"/>
    </source>
</evidence>
<evidence type="ECO:0000256" key="7">
    <source>
        <dbReference type="ARBA" id="ARBA00022840"/>
    </source>
</evidence>
<accession>A0A7C8BSL7</accession>
<evidence type="ECO:0000256" key="6">
    <source>
        <dbReference type="ARBA" id="ARBA00022777"/>
    </source>
</evidence>
<dbReference type="HAMAP" id="MF_00061">
    <property type="entry name" value="IspE"/>
    <property type="match status" value="1"/>
</dbReference>
<organism evidence="12 13">
    <name type="scientific">Adlercreutzia muris</name>
    <dbReference type="NCBI Taxonomy" id="1796610"/>
    <lineage>
        <taxon>Bacteria</taxon>
        <taxon>Bacillati</taxon>
        <taxon>Actinomycetota</taxon>
        <taxon>Coriobacteriia</taxon>
        <taxon>Eggerthellales</taxon>
        <taxon>Eggerthellaceae</taxon>
        <taxon>Adlercreutzia</taxon>
    </lineage>
</organism>
<feature type="domain" description="GHMP kinase N-terminal" evidence="10">
    <location>
        <begin position="125"/>
        <end position="205"/>
    </location>
</feature>
<comment type="pathway">
    <text evidence="9">Isoprenoid biosynthesis; isopentenyl diphosphate biosynthesis via DXP pathway; isopentenyl diphosphate from 1-deoxy-D-xylulose 5-phosphate: step 3/6.</text>
</comment>
<dbReference type="Pfam" id="PF08544">
    <property type="entry name" value="GHMP_kinases_C"/>
    <property type="match status" value="1"/>
</dbReference>
<protein>
    <recommendedName>
        <fullName evidence="3 9">4-diphosphocytidyl-2-C-methyl-D-erythritol kinase</fullName>
        <shortName evidence="9">CMK</shortName>
        <ecNumber evidence="2 9">2.7.1.148</ecNumber>
    </recommendedName>
    <alternativeName>
        <fullName evidence="8 9">4-(cytidine-5'-diphospho)-2-C-methyl-D-erythritol kinase</fullName>
    </alternativeName>
</protein>
<dbReference type="GO" id="GO:0050515">
    <property type="term" value="F:4-(cytidine 5'-diphospho)-2-C-methyl-D-erythritol kinase activity"/>
    <property type="evidence" value="ECO:0007669"/>
    <property type="project" value="UniProtKB-UniRule"/>
</dbReference>
<evidence type="ECO:0000256" key="2">
    <source>
        <dbReference type="ARBA" id="ARBA00012052"/>
    </source>
</evidence>
<comment type="similarity">
    <text evidence="1 9">Belongs to the GHMP kinase family. IspE subfamily.</text>
</comment>
<dbReference type="EMBL" id="WAJS01000014">
    <property type="protein sequence ID" value="KAB1648630.1"/>
    <property type="molecule type" value="Genomic_DNA"/>
</dbReference>
<evidence type="ECO:0000259" key="10">
    <source>
        <dbReference type="Pfam" id="PF00288"/>
    </source>
</evidence>
<keyword evidence="5 9" id="KW-0547">Nucleotide-binding</keyword>
<feature type="domain" description="GHMP kinase C-terminal" evidence="11">
    <location>
        <begin position="275"/>
        <end position="330"/>
    </location>
</feature>
<name>A0A7C8BSL7_9ACTN</name>
<dbReference type="PANTHER" id="PTHR43527:SF2">
    <property type="entry name" value="4-DIPHOSPHOCYTIDYL-2-C-METHYL-D-ERYTHRITOL KINASE, CHLOROPLASTIC"/>
    <property type="match status" value="1"/>
</dbReference>
<reference evidence="12 13" key="1">
    <citation type="submission" date="2019-09" db="EMBL/GenBank/DDBJ databases">
        <title>Whole genome shotgun sequencing (WGS) of Ellagibacter isourolithinifaciens DSM 104140(T) and Adlercreutzia muris DSM 29508(T).</title>
        <authorList>
            <person name="Stoll D.A."/>
            <person name="Danylec N."/>
            <person name="Huch M."/>
        </authorList>
    </citation>
    <scope>NUCLEOTIDE SEQUENCE [LARGE SCALE GENOMIC DNA]</scope>
    <source>
        <strain evidence="12 13">DSM 29508</strain>
    </source>
</reference>
<keyword evidence="7 9" id="KW-0067">ATP-binding</keyword>
<feature type="active site" evidence="9">
    <location>
        <position position="197"/>
    </location>
</feature>
<dbReference type="InterPro" id="IPR014721">
    <property type="entry name" value="Ribsml_uS5_D2-typ_fold_subgr"/>
</dbReference>
<gene>
    <name evidence="9" type="primary">ispE</name>
    <name evidence="12" type="ORF">F8D48_05625</name>
</gene>
<evidence type="ECO:0000256" key="1">
    <source>
        <dbReference type="ARBA" id="ARBA00009684"/>
    </source>
</evidence>
<dbReference type="InterPro" id="IPR004424">
    <property type="entry name" value="IspE"/>
</dbReference>
<dbReference type="SUPFAM" id="SSF55060">
    <property type="entry name" value="GHMP Kinase, C-terminal domain"/>
    <property type="match status" value="1"/>
</dbReference>
<evidence type="ECO:0000259" key="11">
    <source>
        <dbReference type="Pfam" id="PF08544"/>
    </source>
</evidence>
<keyword evidence="13" id="KW-1185">Reference proteome</keyword>
<dbReference type="RefSeq" id="WP_151430360.1">
    <property type="nucleotide sequence ID" value="NZ_JANJZI010000002.1"/>
</dbReference>
<keyword evidence="6 9" id="KW-0418">Kinase</keyword>
<dbReference type="InterPro" id="IPR036554">
    <property type="entry name" value="GHMP_kinase_C_sf"/>
</dbReference>
<comment type="caution">
    <text evidence="12">The sequence shown here is derived from an EMBL/GenBank/DDBJ whole genome shotgun (WGS) entry which is preliminary data.</text>
</comment>
<feature type="active site" evidence="9">
    <location>
        <position position="37"/>
    </location>
</feature>
<evidence type="ECO:0000313" key="12">
    <source>
        <dbReference type="EMBL" id="KAB1648630.1"/>
    </source>
</evidence>
<dbReference type="Proteomes" id="UP000479639">
    <property type="component" value="Unassembled WGS sequence"/>
</dbReference>
<evidence type="ECO:0000256" key="5">
    <source>
        <dbReference type="ARBA" id="ARBA00022741"/>
    </source>
</evidence>
<dbReference type="GO" id="GO:0005524">
    <property type="term" value="F:ATP binding"/>
    <property type="evidence" value="ECO:0007669"/>
    <property type="project" value="UniProtKB-UniRule"/>
</dbReference>
<dbReference type="InterPro" id="IPR013750">
    <property type="entry name" value="GHMP_kinase_C_dom"/>
</dbReference>
<evidence type="ECO:0000256" key="8">
    <source>
        <dbReference type="ARBA" id="ARBA00032554"/>
    </source>
</evidence>
<dbReference type="Gene3D" id="3.30.230.10">
    <property type="match status" value="1"/>
</dbReference>
<dbReference type="Gene3D" id="3.30.70.890">
    <property type="entry name" value="GHMP kinase, C-terminal domain"/>
    <property type="match status" value="1"/>
</dbReference>
<comment type="catalytic activity">
    <reaction evidence="9">
        <text>4-CDP-2-C-methyl-D-erythritol + ATP = 4-CDP-2-C-methyl-D-erythritol 2-phosphate + ADP + H(+)</text>
        <dbReference type="Rhea" id="RHEA:18437"/>
        <dbReference type="ChEBI" id="CHEBI:15378"/>
        <dbReference type="ChEBI" id="CHEBI:30616"/>
        <dbReference type="ChEBI" id="CHEBI:57823"/>
        <dbReference type="ChEBI" id="CHEBI:57919"/>
        <dbReference type="ChEBI" id="CHEBI:456216"/>
        <dbReference type="EC" id="2.7.1.148"/>
    </reaction>
</comment>
<dbReference type="GO" id="GO:0019288">
    <property type="term" value="P:isopentenyl diphosphate biosynthetic process, methylerythritol 4-phosphate pathway"/>
    <property type="evidence" value="ECO:0007669"/>
    <property type="project" value="UniProtKB-UniRule"/>
</dbReference>